<evidence type="ECO:0000313" key="5">
    <source>
        <dbReference type="EMBL" id="PPK86736.1"/>
    </source>
</evidence>
<dbReference type="InterPro" id="IPR040198">
    <property type="entry name" value="Fido_containing"/>
</dbReference>
<dbReference type="RefSeq" id="WP_104421151.1">
    <property type="nucleotide sequence ID" value="NZ_PTJC01000006.1"/>
</dbReference>
<dbReference type="PANTHER" id="PTHR13504:SF38">
    <property type="entry name" value="FIDO DOMAIN-CONTAINING PROTEIN"/>
    <property type="match status" value="1"/>
</dbReference>
<dbReference type="GO" id="GO:0005524">
    <property type="term" value="F:ATP binding"/>
    <property type="evidence" value="ECO:0007669"/>
    <property type="project" value="UniProtKB-KW"/>
</dbReference>
<dbReference type="AlphaFoldDB" id="A0A2S6I6F0"/>
<name>A0A2S6I6F0_9BACT</name>
<organism evidence="5 6">
    <name type="scientific">Neolewinella xylanilytica</name>
    <dbReference type="NCBI Taxonomy" id="1514080"/>
    <lineage>
        <taxon>Bacteria</taxon>
        <taxon>Pseudomonadati</taxon>
        <taxon>Bacteroidota</taxon>
        <taxon>Saprospiria</taxon>
        <taxon>Saprospirales</taxon>
        <taxon>Lewinellaceae</taxon>
        <taxon>Neolewinella</taxon>
    </lineage>
</organism>
<accession>A0A2S6I6F0</accession>
<dbReference type="Pfam" id="PF02661">
    <property type="entry name" value="Fic"/>
    <property type="match status" value="1"/>
</dbReference>
<feature type="binding site" evidence="2">
    <location>
        <begin position="181"/>
        <end position="188"/>
    </location>
    <ligand>
        <name>ATP</name>
        <dbReference type="ChEBI" id="CHEBI:30616"/>
    </ligand>
</feature>
<keyword evidence="6" id="KW-1185">Reference proteome</keyword>
<feature type="binding site" evidence="2">
    <location>
        <begin position="218"/>
        <end position="219"/>
    </location>
    <ligand>
        <name>ATP</name>
        <dbReference type="ChEBI" id="CHEBI:30616"/>
    </ligand>
</feature>
<dbReference type="InterPro" id="IPR003812">
    <property type="entry name" value="Fido"/>
</dbReference>
<dbReference type="Gene3D" id="1.10.3290.10">
    <property type="entry name" value="Fido-like domain"/>
    <property type="match status" value="1"/>
</dbReference>
<reference evidence="5 6" key="1">
    <citation type="submission" date="2018-02" db="EMBL/GenBank/DDBJ databases">
        <title>Genomic Encyclopedia of Archaeal and Bacterial Type Strains, Phase II (KMG-II): from individual species to whole genera.</title>
        <authorList>
            <person name="Goeker M."/>
        </authorList>
    </citation>
    <scope>NUCLEOTIDE SEQUENCE [LARGE SCALE GENOMIC DNA]</scope>
    <source>
        <strain evidence="5 6">DSM 29526</strain>
    </source>
</reference>
<dbReference type="EMBL" id="PTJC01000006">
    <property type="protein sequence ID" value="PPK86736.1"/>
    <property type="molecule type" value="Genomic_DNA"/>
</dbReference>
<comment type="caution">
    <text evidence="5">The sequence shown here is derived from an EMBL/GenBank/DDBJ whole genome shotgun (WGS) entry which is preliminary data.</text>
</comment>
<protein>
    <submittedName>
        <fullName evidence="5">Fic family protein</fullName>
    </submittedName>
</protein>
<proteinExistence type="predicted"/>
<evidence type="ECO:0000256" key="3">
    <source>
        <dbReference type="PIRSR" id="PIRSR640198-3"/>
    </source>
</evidence>
<keyword evidence="2" id="KW-0067">ATP-binding</keyword>
<feature type="site" description="Important for autoinhibition of adenylyltransferase activity" evidence="3">
    <location>
        <position position="54"/>
    </location>
</feature>
<gene>
    <name evidence="5" type="ORF">CLV84_3673</name>
</gene>
<dbReference type="PANTHER" id="PTHR13504">
    <property type="entry name" value="FIDO DOMAIN-CONTAINING PROTEIN DDB_G0283145"/>
    <property type="match status" value="1"/>
</dbReference>
<feature type="domain" description="Fido" evidence="4">
    <location>
        <begin position="98"/>
        <end position="240"/>
    </location>
</feature>
<evidence type="ECO:0000259" key="4">
    <source>
        <dbReference type="PROSITE" id="PS51459"/>
    </source>
</evidence>
<evidence type="ECO:0000256" key="1">
    <source>
        <dbReference type="PIRSR" id="PIRSR640198-1"/>
    </source>
</evidence>
<evidence type="ECO:0000313" key="6">
    <source>
        <dbReference type="Proteomes" id="UP000237662"/>
    </source>
</evidence>
<evidence type="ECO:0000256" key="2">
    <source>
        <dbReference type="PIRSR" id="PIRSR640198-2"/>
    </source>
</evidence>
<keyword evidence="2" id="KW-0547">Nucleotide-binding</keyword>
<feature type="active site" evidence="1">
    <location>
        <position position="177"/>
    </location>
</feature>
<dbReference type="SUPFAM" id="SSF140931">
    <property type="entry name" value="Fic-like"/>
    <property type="match status" value="1"/>
</dbReference>
<dbReference type="PROSITE" id="PS51459">
    <property type="entry name" value="FIDO"/>
    <property type="match status" value="1"/>
</dbReference>
<dbReference type="OrthoDB" id="9814400at2"/>
<dbReference type="Proteomes" id="UP000237662">
    <property type="component" value="Unassembled WGS sequence"/>
</dbReference>
<sequence>MLQKYYEGTSRIIELSTEIGRLIGIVDSNYLQKPTTKLRRDNKIKTIYSSLAIEGNTLSVDQVSDMIDNKRVTGPPKDIIEVKNAIEVYDHLREFDPLDEASYLRAHQMLMKGLIDGAGNYRTKSVGIFKGSAVAHMAPPAWNVDNLMKNLFRYLNEEDDTLIIKSCVFHYEMEFVHPFMDGNGRMGRLWQTLLLMKYNPVFEYLPIEGQIKENQQNYYDALAKSDKAGICTAFVEYMLEQIFFSLEDLIETQRRSLTNTERIEHFIEFSGKDSFTRKDYMTVFKDISTATATRDLKYGTENGYFKRSGKDRTSEYQIIKK</sequence>
<dbReference type="InterPro" id="IPR036597">
    <property type="entry name" value="Fido-like_dom_sf"/>
</dbReference>